<keyword evidence="3" id="KW-0285">Flavoprotein</keyword>
<keyword evidence="4" id="KW-0288">FMN</keyword>
<keyword evidence="6" id="KW-1278">Translocase</keyword>
<reference evidence="11" key="1">
    <citation type="journal article" date="2017" name="Biotechnol. Biofuels">
        <title>Evaluation of environmental bacterial communities as a factor affecting the growth of duckweed Lemna minor.</title>
        <authorList>
            <person name="Ishizawa H."/>
            <person name="Kuroda M."/>
            <person name="Morikawa M."/>
            <person name="Ike M."/>
        </authorList>
    </citation>
    <scope>NUCLEOTIDE SEQUENCE [LARGE SCALE GENOMIC DNA]</scope>
    <source>
        <strain evidence="11">H3</strain>
    </source>
</reference>
<evidence type="ECO:0000313" key="11">
    <source>
        <dbReference type="Proteomes" id="UP000198290"/>
    </source>
</evidence>
<dbReference type="KEGG" id="amah:DLM_0660"/>
<evidence type="ECO:0000256" key="1">
    <source>
        <dbReference type="ARBA" id="ARBA00022448"/>
    </source>
</evidence>
<proteinExistence type="predicted"/>
<keyword evidence="2" id="KW-0597">Phosphoprotein</keyword>
<dbReference type="EMBL" id="AP018823">
    <property type="protein sequence ID" value="BBF84313.1"/>
    <property type="molecule type" value="Genomic_DNA"/>
</dbReference>
<feature type="transmembrane region" description="Helical" evidence="9">
    <location>
        <begin position="42"/>
        <end position="60"/>
    </location>
</feature>
<evidence type="ECO:0000256" key="7">
    <source>
        <dbReference type="ARBA" id="ARBA00022989"/>
    </source>
</evidence>
<keyword evidence="7 9" id="KW-1133">Transmembrane helix</keyword>
<reference evidence="11" key="3">
    <citation type="journal article" date="2017" name="Plant Physiol. Biochem.">
        <title>Differential oxidative and antioxidative response of duckweed Lemna minor toward plant growth promoting/inhibiting bacteria.</title>
        <authorList>
            <person name="Ishizawa H."/>
            <person name="Kuroda M."/>
            <person name="Morikawa M."/>
            <person name="Ike M."/>
        </authorList>
    </citation>
    <scope>NUCLEOTIDE SEQUENCE [LARGE SCALE GENOMIC DNA]</scope>
    <source>
        <strain evidence="11">H3</strain>
    </source>
</reference>
<name>A0A3G9GBY4_9NEIS</name>
<evidence type="ECO:0000256" key="2">
    <source>
        <dbReference type="ARBA" id="ARBA00022553"/>
    </source>
</evidence>
<evidence type="ECO:0000256" key="8">
    <source>
        <dbReference type="ARBA" id="ARBA00023136"/>
    </source>
</evidence>
<accession>A0A3G9GBY4</accession>
<keyword evidence="11" id="KW-1185">Reference proteome</keyword>
<evidence type="ECO:0000256" key="9">
    <source>
        <dbReference type="SAM" id="Phobius"/>
    </source>
</evidence>
<evidence type="ECO:0000256" key="3">
    <source>
        <dbReference type="ARBA" id="ARBA00022630"/>
    </source>
</evidence>
<organism evidence="10 11">
    <name type="scientific">Aquitalea magnusonii</name>
    <dbReference type="NCBI Taxonomy" id="332411"/>
    <lineage>
        <taxon>Bacteria</taxon>
        <taxon>Pseudomonadati</taxon>
        <taxon>Pseudomonadota</taxon>
        <taxon>Betaproteobacteria</taxon>
        <taxon>Neisseriales</taxon>
        <taxon>Chromobacteriaceae</taxon>
        <taxon>Aquitalea</taxon>
    </lineage>
</organism>
<dbReference type="PANTHER" id="PTHR30578">
    <property type="entry name" value="ELECTRON TRANSPORT COMPLEX PROTEIN RNFD"/>
    <property type="match status" value="1"/>
</dbReference>
<sequence length="258" mass="27059">MISTTIRLAPTLASRQRQSLLALLPGILVLLAQQGAAALSTLLLALFCSLLGEMACLYLRKQPITLAWQQPACLLSAVLLTLLLPLNTAPLALAAACSAAILLRQLFGGSAHGPFHPVSVSLILLAPWLPLAAPADNLPLSLALLLGICWLGWRHLLAWQAPAGFGLVLLASLPLPHASLLLQPAWWLLAGWVISDSNSIPLTPKGRWLHGVAMGLSCLALSLSASRVDIAGALAASLLLSACAPLLDKLLLLPPTRT</sequence>
<dbReference type="AlphaFoldDB" id="A0A3G9GBY4"/>
<dbReference type="PANTHER" id="PTHR30578:SF0">
    <property type="entry name" value="ION-TRANSLOCATING OXIDOREDUCTASE COMPLEX SUBUNIT D"/>
    <property type="match status" value="1"/>
</dbReference>
<protein>
    <submittedName>
        <fullName evidence="10">Electron transport complex protein RnfD</fullName>
    </submittedName>
</protein>
<evidence type="ECO:0000256" key="4">
    <source>
        <dbReference type="ARBA" id="ARBA00022643"/>
    </source>
</evidence>
<evidence type="ECO:0000256" key="5">
    <source>
        <dbReference type="ARBA" id="ARBA00022692"/>
    </source>
</evidence>
<reference evidence="10 11" key="2">
    <citation type="journal article" date="2017" name="Genome Announc.">
        <title>Draft genome sequence of Aquitalea magnusonii strain H3, a plant growth-promoting bacterium of duckweed Lemna minor.</title>
        <authorList>
            <person name="Ishizawa H."/>
            <person name="Kuroda M."/>
            <person name="Ike M."/>
        </authorList>
    </citation>
    <scope>NUCLEOTIDE SEQUENCE [LARGE SCALE GENOMIC DNA]</scope>
    <source>
        <strain evidence="10 11">H3</strain>
    </source>
</reference>
<dbReference type="RefSeq" id="WP_089082636.1">
    <property type="nucleotide sequence ID" value="NZ_AP018823.1"/>
</dbReference>
<keyword evidence="8 9" id="KW-0472">Membrane</keyword>
<dbReference type="OrthoDB" id="8596467at2"/>
<keyword evidence="5 9" id="KW-0812">Transmembrane</keyword>
<keyword evidence="1" id="KW-0813">Transport</keyword>
<dbReference type="InterPro" id="IPR004338">
    <property type="entry name" value="NqrB/RnfD"/>
</dbReference>
<dbReference type="GO" id="GO:0005886">
    <property type="term" value="C:plasma membrane"/>
    <property type="evidence" value="ECO:0007669"/>
    <property type="project" value="TreeGrafter"/>
</dbReference>
<dbReference type="Proteomes" id="UP000198290">
    <property type="component" value="Chromosome"/>
</dbReference>
<gene>
    <name evidence="10" type="ORF">DLM_0660</name>
</gene>
<dbReference type="Pfam" id="PF03116">
    <property type="entry name" value="NQR2_RnfD_RnfE"/>
    <property type="match status" value="2"/>
</dbReference>
<feature type="transmembrane region" description="Helical" evidence="9">
    <location>
        <begin position="20"/>
        <end position="36"/>
    </location>
</feature>
<feature type="transmembrane region" description="Helical" evidence="9">
    <location>
        <begin position="72"/>
        <end position="103"/>
    </location>
</feature>
<evidence type="ECO:0000313" key="10">
    <source>
        <dbReference type="EMBL" id="BBF84313.1"/>
    </source>
</evidence>
<dbReference type="GO" id="GO:0055085">
    <property type="term" value="P:transmembrane transport"/>
    <property type="evidence" value="ECO:0007669"/>
    <property type="project" value="InterPro"/>
</dbReference>
<evidence type="ECO:0000256" key="6">
    <source>
        <dbReference type="ARBA" id="ARBA00022967"/>
    </source>
</evidence>